<dbReference type="AlphaFoldDB" id="A0A7H1NU88"/>
<feature type="region of interest" description="Disordered" evidence="1">
    <location>
        <begin position="1"/>
        <end position="25"/>
    </location>
</feature>
<organism evidence="2 3">
    <name type="scientific">Entomobacter blattae</name>
    <dbReference type="NCBI Taxonomy" id="2762277"/>
    <lineage>
        <taxon>Bacteria</taxon>
        <taxon>Pseudomonadati</taxon>
        <taxon>Pseudomonadota</taxon>
        <taxon>Alphaproteobacteria</taxon>
        <taxon>Acetobacterales</taxon>
        <taxon>Acetobacteraceae</taxon>
        <taxon>Entomobacter</taxon>
    </lineage>
</organism>
<gene>
    <name evidence="2" type="ORF">JGUZn3_21450</name>
</gene>
<evidence type="ECO:0000313" key="3">
    <source>
        <dbReference type="Proteomes" id="UP000516349"/>
    </source>
</evidence>
<sequence>MQTQDATKAVKTDAAMAKSTTVQPAEKQAIINMLEKGEY</sequence>
<protein>
    <submittedName>
        <fullName evidence="2">Uncharacterized protein</fullName>
    </submittedName>
</protein>
<name>A0A7H1NU88_9PROT</name>
<keyword evidence="3" id="KW-1185">Reference proteome</keyword>
<dbReference type="KEGG" id="ebla:JGUZn3_21450"/>
<reference evidence="2 3" key="1">
    <citation type="submission" date="2020-08" db="EMBL/GenBank/DDBJ databases">
        <title>Complete genome sequence of Entomobacter blattae G55GP.</title>
        <authorList>
            <person name="Poehlein A."/>
            <person name="Guzman J."/>
            <person name="Daniel R."/>
            <person name="Vilcinskas A."/>
        </authorList>
    </citation>
    <scope>NUCLEOTIDE SEQUENCE [LARGE SCALE GENOMIC DNA]</scope>
    <source>
        <strain evidence="2 3">G55GP</strain>
    </source>
</reference>
<dbReference type="EMBL" id="CP060244">
    <property type="protein sequence ID" value="QNT79348.1"/>
    <property type="molecule type" value="Genomic_DNA"/>
</dbReference>
<accession>A0A7H1NU88</accession>
<proteinExistence type="predicted"/>
<evidence type="ECO:0000256" key="1">
    <source>
        <dbReference type="SAM" id="MobiDB-lite"/>
    </source>
</evidence>
<dbReference type="Proteomes" id="UP000516349">
    <property type="component" value="Chromosome"/>
</dbReference>
<evidence type="ECO:0000313" key="2">
    <source>
        <dbReference type="EMBL" id="QNT79348.1"/>
    </source>
</evidence>